<dbReference type="Proteomes" id="UP000631181">
    <property type="component" value="Unassembled WGS sequence"/>
</dbReference>
<dbReference type="InterPro" id="IPR000560">
    <property type="entry name" value="His_Pase_clade-2"/>
</dbReference>
<dbReference type="InterPro" id="IPR029033">
    <property type="entry name" value="His_PPase_superfam"/>
</dbReference>
<dbReference type="PANTHER" id="PTHR11567:SF142">
    <property type="entry name" value="PHOSPHOGLYCERATE MUTASE-LIKE PROTEIN"/>
    <property type="match status" value="1"/>
</dbReference>
<protein>
    <recommendedName>
        <fullName evidence="5">Phosphoglycerate mutase-like protein</fullName>
    </recommendedName>
</protein>
<accession>A0A8J8WD49</accession>
<evidence type="ECO:0000256" key="1">
    <source>
        <dbReference type="ARBA" id="ARBA00005375"/>
    </source>
</evidence>
<reference evidence="3" key="1">
    <citation type="journal article" date="2020" name="Front. Microbiol.">
        <title>Gene regulatory networks of Penicillium echinulatum 2HH and Penicillium oxalicum 114-2 inferred by a computational biology approach.</title>
        <authorList>
            <person name="Lenz A.R."/>
            <person name="Galan-Vasquez E."/>
            <person name="Balbinot E."/>
            <person name="De Abreu F.P."/>
            <person name="De Oliveira N.S."/>
            <person name="Da Rosa L.O."/>
            <person name="De Avila E Silva S."/>
            <person name="Camassola M."/>
            <person name="Dillon A.J.P."/>
            <person name="Perez-Rueda E."/>
        </authorList>
    </citation>
    <scope>NUCLEOTIDE SEQUENCE</scope>
    <source>
        <strain evidence="3">S1M29</strain>
    </source>
</reference>
<sequence>MVATGDFFRNRYISTDASRQIPGVSPNTVKLSQINAVSPKDDVIQNSGMAFLQGLYPPVGSGASTETLRNGSSVQAPLNGYQLIPIVTIDAGQNSENSPWLQSTTSCSKAVISSNDFYSSADYQNLLKSTKPLYESLAPLVNQTFQPDQLSYKNAFVIWDLLRVALIHNSTSTFQTDGILTDPVMQELLDLANSHEYGLAFNATEPVRGIAGMQLAGQVVSALESIVAGKNATRLNVQFGSYATFLSYFGLADLPAADPNFYGMPDYASSMVWELVTNSTSATPSPSDISVRFSFHNGTSYTGISKLQTYPLFGGEATELPWTDFVSSTHKFAVGNQQQRCEVCGDTTGVCSADALSSSNQGSHSSSFSFSSSSSSSGGMSLAVAGVIGAMVTLGVVLGLQSVIMLVFGIRPTRKAHSTPTGQANIQKVKGFSSQVARSDSV</sequence>
<keyword evidence="4" id="KW-1185">Reference proteome</keyword>
<gene>
    <name evidence="3" type="ORF">PECM_002974</name>
</gene>
<dbReference type="Gene3D" id="3.40.50.1240">
    <property type="entry name" value="Phosphoglycerate mutase-like"/>
    <property type="match status" value="1"/>
</dbReference>
<evidence type="ECO:0000313" key="3">
    <source>
        <dbReference type="EMBL" id="KAF7712338.1"/>
    </source>
</evidence>
<comment type="similarity">
    <text evidence="1">Belongs to the histidine acid phosphatase family.</text>
</comment>
<organism evidence="3 4">
    <name type="scientific">Penicillium ucsense</name>
    <dbReference type="NCBI Taxonomy" id="2839758"/>
    <lineage>
        <taxon>Eukaryota</taxon>
        <taxon>Fungi</taxon>
        <taxon>Dikarya</taxon>
        <taxon>Ascomycota</taxon>
        <taxon>Pezizomycotina</taxon>
        <taxon>Eurotiomycetes</taxon>
        <taxon>Eurotiomycetidae</taxon>
        <taxon>Eurotiales</taxon>
        <taxon>Aspergillaceae</taxon>
        <taxon>Penicillium</taxon>
    </lineage>
</organism>
<keyword evidence="2" id="KW-0472">Membrane</keyword>
<name>A0A8J8WD49_9EURO</name>
<dbReference type="Pfam" id="PF00328">
    <property type="entry name" value="His_Phos_2"/>
    <property type="match status" value="1"/>
</dbReference>
<evidence type="ECO:0000313" key="4">
    <source>
        <dbReference type="Proteomes" id="UP000631181"/>
    </source>
</evidence>
<dbReference type="PANTHER" id="PTHR11567">
    <property type="entry name" value="ACID PHOSPHATASE-RELATED"/>
    <property type="match status" value="1"/>
</dbReference>
<proteinExistence type="inferred from homology"/>
<evidence type="ECO:0000256" key="2">
    <source>
        <dbReference type="SAM" id="Phobius"/>
    </source>
</evidence>
<keyword evidence="2" id="KW-0812">Transmembrane</keyword>
<keyword evidence="2" id="KW-1133">Transmembrane helix</keyword>
<dbReference type="GO" id="GO:0016791">
    <property type="term" value="F:phosphatase activity"/>
    <property type="evidence" value="ECO:0007669"/>
    <property type="project" value="TreeGrafter"/>
</dbReference>
<comment type="caution">
    <text evidence="3">The sequence shown here is derived from an EMBL/GenBank/DDBJ whole genome shotgun (WGS) entry which is preliminary data.</text>
</comment>
<evidence type="ECO:0008006" key="5">
    <source>
        <dbReference type="Google" id="ProtNLM"/>
    </source>
</evidence>
<dbReference type="SUPFAM" id="SSF53254">
    <property type="entry name" value="Phosphoglycerate mutase-like"/>
    <property type="match status" value="1"/>
</dbReference>
<dbReference type="EMBL" id="WIWV01000188">
    <property type="protein sequence ID" value="KAF7712338.1"/>
    <property type="molecule type" value="Genomic_DNA"/>
</dbReference>
<dbReference type="AlphaFoldDB" id="A0A8J8WD49"/>
<dbReference type="InterPro" id="IPR050645">
    <property type="entry name" value="Histidine_acid_phosphatase"/>
</dbReference>
<feature type="transmembrane region" description="Helical" evidence="2">
    <location>
        <begin position="382"/>
        <end position="408"/>
    </location>
</feature>
<dbReference type="OrthoDB" id="258392at2759"/>